<reference evidence="8" key="4">
    <citation type="submission" date="2021-09" db="EMBL/GenBank/DDBJ databases">
        <authorList>
            <person name="Gilroy R."/>
        </authorList>
    </citation>
    <scope>NUCLEOTIDE SEQUENCE</scope>
    <source>
        <strain evidence="8">7886</strain>
    </source>
</reference>
<keyword evidence="4 6" id="KW-1133">Transmembrane helix</keyword>
<feature type="transmembrane region" description="Helical" evidence="6">
    <location>
        <begin position="35"/>
        <end position="56"/>
    </location>
</feature>
<feature type="transmembrane region" description="Helical" evidence="6">
    <location>
        <begin position="77"/>
        <end position="104"/>
    </location>
</feature>
<dbReference type="STRING" id="1612.ABB44_05475"/>
<dbReference type="RefSeq" id="WP_010021097.1">
    <property type="nucleotide sequence ID" value="NZ_BHYW01000015.1"/>
</dbReference>
<evidence type="ECO:0000256" key="2">
    <source>
        <dbReference type="ARBA" id="ARBA00022448"/>
    </source>
</evidence>
<dbReference type="Pfam" id="PF03600">
    <property type="entry name" value="CitMHS"/>
    <property type="match status" value="1"/>
</dbReference>
<evidence type="ECO:0000256" key="5">
    <source>
        <dbReference type="ARBA" id="ARBA00023136"/>
    </source>
</evidence>
<name>A0A4R5NDD6_9LACO</name>
<feature type="transmembrane region" description="Helical" evidence="6">
    <location>
        <begin position="12"/>
        <end position="29"/>
    </location>
</feature>
<reference evidence="8" key="3">
    <citation type="journal article" date="2021" name="PeerJ">
        <title>Extensive microbial diversity within the chicken gut microbiome revealed by metagenomics and culture.</title>
        <authorList>
            <person name="Gilroy R."/>
            <person name="Ravi A."/>
            <person name="Getino M."/>
            <person name="Pursley I."/>
            <person name="Horton D.L."/>
            <person name="Alikhan N.F."/>
            <person name="Baker D."/>
            <person name="Gharbi K."/>
            <person name="Hall N."/>
            <person name="Watson M."/>
            <person name="Adriaenssens E.M."/>
            <person name="Foster-Nyarko E."/>
            <person name="Jarju S."/>
            <person name="Secka A."/>
            <person name="Antonio M."/>
            <person name="Oren A."/>
            <person name="Chaudhuri R.R."/>
            <person name="La Ragione R."/>
            <person name="Hildebrand F."/>
            <person name="Pallen M.J."/>
        </authorList>
    </citation>
    <scope>NUCLEOTIDE SEQUENCE</scope>
    <source>
        <strain evidence="8">7886</strain>
    </source>
</reference>
<evidence type="ECO:0000313" key="9">
    <source>
        <dbReference type="EMBL" id="TDG71381.1"/>
    </source>
</evidence>
<keyword evidence="10" id="KW-1185">Reference proteome</keyword>
<evidence type="ECO:0000259" key="7">
    <source>
        <dbReference type="Pfam" id="PF03600"/>
    </source>
</evidence>
<accession>A0A4R5NDD6</accession>
<keyword evidence="2" id="KW-0813">Transport</keyword>
<comment type="caution">
    <text evidence="9">The sequence shown here is derived from an EMBL/GenBank/DDBJ whole genome shotgun (WGS) entry which is preliminary data.</text>
</comment>
<keyword evidence="5 6" id="KW-0472">Membrane</keyword>
<evidence type="ECO:0000256" key="4">
    <source>
        <dbReference type="ARBA" id="ARBA00022989"/>
    </source>
</evidence>
<dbReference type="InterPro" id="IPR004680">
    <property type="entry name" value="Cit_transptr-like_dom"/>
</dbReference>
<feature type="transmembrane region" description="Helical" evidence="6">
    <location>
        <begin position="116"/>
        <end position="133"/>
    </location>
</feature>
<dbReference type="PANTHER" id="PTHR43568:SF1">
    <property type="entry name" value="P PROTEIN"/>
    <property type="match status" value="1"/>
</dbReference>
<comment type="subcellular location">
    <subcellularLocation>
        <location evidence="1">Membrane</location>
        <topology evidence="1">Multi-pass membrane protein</topology>
    </subcellularLocation>
</comment>
<dbReference type="GO" id="GO:0016020">
    <property type="term" value="C:membrane"/>
    <property type="evidence" value="ECO:0007669"/>
    <property type="project" value="UniProtKB-SubCell"/>
</dbReference>
<feature type="transmembrane region" description="Helical" evidence="6">
    <location>
        <begin position="303"/>
        <end position="323"/>
    </location>
</feature>
<feature type="transmembrane region" description="Helical" evidence="6">
    <location>
        <begin position="154"/>
        <end position="176"/>
    </location>
</feature>
<reference evidence="9" key="2">
    <citation type="submission" date="2019-02" db="EMBL/GenBank/DDBJ databases">
        <authorList>
            <person name="Buron G."/>
            <person name="Chaylann A."/>
            <person name="Dolejs I."/>
            <person name="Forster J."/>
            <person name="Miks M.H."/>
        </authorList>
    </citation>
    <scope>NUCLEOTIDE SEQUENCE</scope>
    <source>
        <strain evidence="9">ATCC 29644</strain>
    </source>
</reference>
<evidence type="ECO:0000256" key="1">
    <source>
        <dbReference type="ARBA" id="ARBA00004141"/>
    </source>
</evidence>
<protein>
    <submittedName>
        <fullName evidence="8">Sodium:cation symporter</fullName>
    </submittedName>
</protein>
<feature type="transmembrane region" description="Helical" evidence="6">
    <location>
        <begin position="196"/>
        <end position="227"/>
    </location>
</feature>
<reference evidence="9 10" key="1">
    <citation type="journal article" date="2019" name="Appl. Microbiol. Biotechnol.">
        <title>Uncovering carbohydrate metabolism through a genotype-phenotype association study of 56 lactic acid bacteria genomes.</title>
        <authorList>
            <person name="Buron-Moles G."/>
            <person name="Chailyan A."/>
            <person name="Dolejs I."/>
            <person name="Forster J."/>
            <person name="Miks M.H."/>
        </authorList>
    </citation>
    <scope>NUCLEOTIDE SEQUENCE [LARGE SCALE GENOMIC DNA]</scope>
    <source>
        <strain evidence="9 10">ATCC 29644</strain>
    </source>
</reference>
<evidence type="ECO:0000256" key="6">
    <source>
        <dbReference type="SAM" id="Phobius"/>
    </source>
</evidence>
<dbReference type="Proteomes" id="UP000747013">
    <property type="component" value="Unassembled WGS sequence"/>
</dbReference>
<dbReference type="EMBL" id="DYWC01000140">
    <property type="protein sequence ID" value="HJF87033.1"/>
    <property type="molecule type" value="Genomic_DNA"/>
</dbReference>
<proteinExistence type="predicted"/>
<dbReference type="GO" id="GO:0055085">
    <property type="term" value="P:transmembrane transport"/>
    <property type="evidence" value="ECO:0007669"/>
    <property type="project" value="InterPro"/>
</dbReference>
<sequence length="372" mass="41781">MAVLKRVFSDRVLWIAGAAAILTSIFISPPQMMDINWKTLASLLSMMIIIQIYDYLDFLKYYAAYMTHKAKTTRQMIFMLASLSFFGAMFLTNDVTILTLVPLFYQLSKHIKVNPIFPVIIIAMAANLGSMFTPFGNTHNLFLLTHFDLGIKQFFIMSTPITIITFIAIFLVTRLFPQDPIELTELPAVELNIPSLSLTVAVTVVIFLGIFSVIPMWGSLIAALLLVIFINPRILASVDYSIVLIFMCFFIAVGNINREPAIVNNLHQFLQTRTSTYLTSIITSQFISNVPTTILVSKFSKYVHAIFLGTNIGGLGTVVGSLANLLAFKQYRFFFKKNPGKYLMYFTIINFAMLLIIGTIGFFLIDFGLPAK</sequence>
<organism evidence="9 10">
    <name type="scientific">Companilactobacillus farciminis</name>
    <dbReference type="NCBI Taxonomy" id="1612"/>
    <lineage>
        <taxon>Bacteria</taxon>
        <taxon>Bacillati</taxon>
        <taxon>Bacillota</taxon>
        <taxon>Bacilli</taxon>
        <taxon>Lactobacillales</taxon>
        <taxon>Lactobacillaceae</taxon>
        <taxon>Companilactobacillus</taxon>
    </lineage>
</organism>
<dbReference type="PANTHER" id="PTHR43568">
    <property type="entry name" value="P PROTEIN"/>
    <property type="match status" value="1"/>
</dbReference>
<feature type="transmembrane region" description="Helical" evidence="6">
    <location>
        <begin position="343"/>
        <end position="365"/>
    </location>
</feature>
<dbReference type="OrthoDB" id="3177666at2"/>
<dbReference type="AlphaFoldDB" id="A0A4R5NDD6"/>
<dbReference type="InterPro" id="IPR051475">
    <property type="entry name" value="Diverse_Ion_Transporter"/>
</dbReference>
<evidence type="ECO:0000313" key="8">
    <source>
        <dbReference type="EMBL" id="HJF87033.1"/>
    </source>
</evidence>
<evidence type="ECO:0000313" key="10">
    <source>
        <dbReference type="Proteomes" id="UP000295257"/>
    </source>
</evidence>
<dbReference type="Proteomes" id="UP000295257">
    <property type="component" value="Unassembled WGS sequence"/>
</dbReference>
<keyword evidence="3 6" id="KW-0812">Transmembrane</keyword>
<feature type="transmembrane region" description="Helical" evidence="6">
    <location>
        <begin position="234"/>
        <end position="256"/>
    </location>
</feature>
<feature type="domain" description="Citrate transporter-like" evidence="7">
    <location>
        <begin position="16"/>
        <end position="296"/>
    </location>
</feature>
<evidence type="ECO:0000256" key="3">
    <source>
        <dbReference type="ARBA" id="ARBA00022692"/>
    </source>
</evidence>
<gene>
    <name evidence="9" type="ORF">C5L30_000013</name>
    <name evidence="8" type="ORF">K8V88_06295</name>
</gene>
<dbReference type="EMBL" id="PUFN01000021">
    <property type="protein sequence ID" value="TDG71381.1"/>
    <property type="molecule type" value="Genomic_DNA"/>
</dbReference>